<feature type="region of interest" description="Disordered" evidence="1">
    <location>
        <begin position="136"/>
        <end position="155"/>
    </location>
</feature>
<gene>
    <name evidence="2" type="ORF">M4486_13225</name>
</gene>
<dbReference type="Proteomes" id="UP001055868">
    <property type="component" value="Chromosome"/>
</dbReference>
<keyword evidence="3" id="KW-1185">Reference proteome</keyword>
<organism evidence="2 3">
    <name type="scientific">Brachybacterium kimchii</name>
    <dbReference type="NCBI Taxonomy" id="2942909"/>
    <lineage>
        <taxon>Bacteria</taxon>
        <taxon>Bacillati</taxon>
        <taxon>Actinomycetota</taxon>
        <taxon>Actinomycetes</taxon>
        <taxon>Micrococcales</taxon>
        <taxon>Dermabacteraceae</taxon>
        <taxon>Brachybacterium</taxon>
    </lineage>
</organism>
<evidence type="ECO:0000256" key="1">
    <source>
        <dbReference type="SAM" id="MobiDB-lite"/>
    </source>
</evidence>
<sequence>MTTTIAETTLLAALDRTYRGRPAKPSIYRRLHEMLDPEETVHCVADGYRDYTSEHLLLLTDRRVLLVKAPIPGRWKAMRDVPATAVLGGRQVTGTLTAASVEIGVQGQKPVTMKIGSHEAAAELLRTLEALRAGAAPGRSAEGNGALPETDGGATAVSVPSEVQGLLARGERVHSVFEGWSTWSSEHQLLVLSDHRVLLAGEQTPGSWITQRETAAPSVTGVRSAGGTALKAASVTVEVRDQKPISLGKGAAEPAQAFVQTLEGLLRQGRGPALR</sequence>
<proteinExistence type="predicted"/>
<evidence type="ECO:0000313" key="3">
    <source>
        <dbReference type="Proteomes" id="UP001055868"/>
    </source>
</evidence>
<name>A0ABY4N406_9MICO</name>
<reference evidence="2" key="1">
    <citation type="submission" date="2022-05" db="EMBL/GenBank/DDBJ databases">
        <title>Genomic analysis of Brachybacterium sp. CBA3104.</title>
        <authorList>
            <person name="Roh S.W."/>
            <person name="Kim Y.B."/>
            <person name="Kim Y."/>
        </authorList>
    </citation>
    <scope>NUCLEOTIDE SEQUENCE</scope>
    <source>
        <strain evidence="2">CBA3104</strain>
    </source>
</reference>
<evidence type="ECO:0000313" key="2">
    <source>
        <dbReference type="EMBL" id="UQN28586.1"/>
    </source>
</evidence>
<evidence type="ECO:0008006" key="4">
    <source>
        <dbReference type="Google" id="ProtNLM"/>
    </source>
</evidence>
<protein>
    <recommendedName>
        <fullName evidence="4">YokE-like PH domain-containing protein</fullName>
    </recommendedName>
</protein>
<dbReference type="EMBL" id="CP097218">
    <property type="protein sequence ID" value="UQN28586.1"/>
    <property type="molecule type" value="Genomic_DNA"/>
</dbReference>
<accession>A0ABY4N406</accession>
<dbReference type="RefSeq" id="WP_249477715.1">
    <property type="nucleotide sequence ID" value="NZ_CP097218.1"/>
</dbReference>